<evidence type="ECO:0000256" key="1">
    <source>
        <dbReference type="ARBA" id="ARBA00022729"/>
    </source>
</evidence>
<keyword evidence="1" id="KW-0732">Signal</keyword>
<dbReference type="SUPFAM" id="SSF69318">
    <property type="entry name" value="Integrin alpha N-terminal domain"/>
    <property type="match status" value="2"/>
</dbReference>
<dbReference type="Pfam" id="PF13517">
    <property type="entry name" value="FG-GAP_3"/>
    <property type="match status" value="4"/>
</dbReference>
<dbReference type="EMBL" id="BAAAZC010000029">
    <property type="protein sequence ID" value="GAA3987306.1"/>
    <property type="molecule type" value="Genomic_DNA"/>
</dbReference>
<evidence type="ECO:0000259" key="4">
    <source>
        <dbReference type="Pfam" id="PF07593"/>
    </source>
</evidence>
<name>A0ABP7QUH4_9SPHI</name>
<dbReference type="SMART" id="SM00191">
    <property type="entry name" value="Int_alpha"/>
    <property type="match status" value="3"/>
</dbReference>
<dbReference type="InterPro" id="IPR013519">
    <property type="entry name" value="Int_alpha_beta-p"/>
</dbReference>
<evidence type="ECO:0000313" key="6">
    <source>
        <dbReference type="Proteomes" id="UP001500742"/>
    </source>
</evidence>
<keyword evidence="3" id="KW-0325">Glycoprotein</keyword>
<comment type="caution">
    <text evidence="5">The sequence shown here is derived from an EMBL/GenBank/DDBJ whole genome shotgun (WGS) entry which is preliminary data.</text>
</comment>
<keyword evidence="6" id="KW-1185">Reference proteome</keyword>
<dbReference type="PANTHER" id="PTHR16026:SF0">
    <property type="entry name" value="CARTILAGE ACIDIC PROTEIN 1"/>
    <property type="match status" value="1"/>
</dbReference>
<evidence type="ECO:0000256" key="3">
    <source>
        <dbReference type="ARBA" id="ARBA00023180"/>
    </source>
</evidence>
<organism evidence="5 6">
    <name type="scientific">Mucilaginibacter dorajii</name>
    <dbReference type="NCBI Taxonomy" id="692994"/>
    <lineage>
        <taxon>Bacteria</taxon>
        <taxon>Pseudomonadati</taxon>
        <taxon>Bacteroidota</taxon>
        <taxon>Sphingobacteriia</taxon>
        <taxon>Sphingobacteriales</taxon>
        <taxon>Sphingobacteriaceae</taxon>
        <taxon>Mucilaginibacter</taxon>
    </lineage>
</organism>
<dbReference type="PANTHER" id="PTHR16026">
    <property type="entry name" value="CARTILAGE ACIDIC PROTEIN 1"/>
    <property type="match status" value="1"/>
</dbReference>
<protein>
    <submittedName>
        <fullName evidence="5">VCBS repeat-containing protein</fullName>
    </submittedName>
</protein>
<gene>
    <name evidence="5" type="ORF">GCM10022210_44900</name>
</gene>
<dbReference type="InterPro" id="IPR013517">
    <property type="entry name" value="FG-GAP"/>
</dbReference>
<accession>A0ABP7QUH4</accession>
<keyword evidence="2" id="KW-0677">Repeat</keyword>
<sequence length="1064" mass="117492">MPSSQTNIHFVNHISDNDKPGILDYLYYYNGGGVAVGDINNDGLPDIFFTSNQKGGNKLYINKGNYKFEDITQKAGVAGSADWSTGVTMADVNNDGYLDIYVCAVAGKLGLKGHNMLYINNHNGTFTEQSEQYGLDFSGYSTQAVFFDANHDGLLDCFLLNQSDHSVAVYGDTSARRIDNKLAGSKFYINTKNHFADVTKKAGIYSSALGYGLGVAVGDLNNDGWEDIYVGNDFHENDYYYINNHDGTFTESGAKHFNHYSRFSMGNDMADFNNDGQLDVVTADMLPGEETVLKSYGGDESYDQYKLKITRNGFQNQYSRNSLQKNMGNGEAFSDVALMDGVAATDWSWSPLLADFDNDGIKDLFIANGIKRRALDMDYVSYISNDQVQGLLNNSGRYDSVALAQMPLGDVHSYLFKGNKNEKFTDKSWDWGMHNPGLANGAAYADLNNDGRLDLVTNNVNHEAGIYKNTLAKIAYLSLKFTGRQDNIFGLGTKVYVFCKGQMQYEQLMLTRGFQSSVEPKLHFGLGKQQIIDSVLIVWPNASYQVLKNVKANQQLTVDERNANGKFKYELFFPSKKPIFKEITNTIHINWKHKENDFVDFNQQPLIPHMLSAEGPRMAVADVNHDGLDDFYVCGAQNQPGALFLQTPGGDFKASVQKAFEADSASEDVDAVFLDANRDGFPDLFVASGGNQLVNGSAELADRLYINDGKGNFTRSANIPSIKTNKSAVAVADINYDGYPDIFIGGAPDALGFGKIVESYLLMNDGHGGYHQVEIPEEIKHAGMLRSAAFADIDNDGWPDLVVAGEWMPVKIFLNKKGSLVPQNEPEMDQLSGWWQKIVLADVDGDGKIDILAGNYGCNSKLKPTPAAPIKLYLSDLDKNGTIDPIISYGIDQKYYTFLGKSDIERQVPLIKKKFLYFHDFAGKTVEQLFGDSLSDTKPLQATSFQSGVFYNQGNGQFQFKAFPSSAQVSPLFGLSVFTAGNQKGIIAGGNFSGVLPYEGRYDADYGDVLWVNGRDGFTETSPESSGFLLRGEVRDIKAIKTNAGFIYAVAFNNKPIRFFKLNK</sequence>
<feature type="domain" description="ASPIC/UnbV" evidence="4">
    <location>
        <begin position="490"/>
        <end position="557"/>
    </location>
</feature>
<reference evidence="6" key="1">
    <citation type="journal article" date="2019" name="Int. J. Syst. Evol. Microbiol.">
        <title>The Global Catalogue of Microorganisms (GCM) 10K type strain sequencing project: providing services to taxonomists for standard genome sequencing and annotation.</title>
        <authorList>
            <consortium name="The Broad Institute Genomics Platform"/>
            <consortium name="The Broad Institute Genome Sequencing Center for Infectious Disease"/>
            <person name="Wu L."/>
            <person name="Ma J."/>
        </authorList>
    </citation>
    <scope>NUCLEOTIDE SEQUENCE [LARGE SCALE GENOMIC DNA]</scope>
    <source>
        <strain evidence="6">JCM 16601</strain>
    </source>
</reference>
<dbReference type="Proteomes" id="UP001500742">
    <property type="component" value="Unassembled WGS sequence"/>
</dbReference>
<evidence type="ECO:0000256" key="2">
    <source>
        <dbReference type="ARBA" id="ARBA00022737"/>
    </source>
</evidence>
<dbReference type="InterPro" id="IPR011519">
    <property type="entry name" value="UnbV_ASPIC"/>
</dbReference>
<dbReference type="Pfam" id="PF07593">
    <property type="entry name" value="UnbV_ASPIC"/>
    <property type="match status" value="1"/>
</dbReference>
<evidence type="ECO:0000313" key="5">
    <source>
        <dbReference type="EMBL" id="GAA3987306.1"/>
    </source>
</evidence>
<dbReference type="InterPro" id="IPR027039">
    <property type="entry name" value="Crtac1"/>
</dbReference>
<proteinExistence type="predicted"/>
<dbReference type="InterPro" id="IPR028994">
    <property type="entry name" value="Integrin_alpha_N"/>
</dbReference>
<dbReference type="Gene3D" id="2.130.10.130">
    <property type="entry name" value="Integrin alpha, N-terminal"/>
    <property type="match status" value="4"/>
</dbReference>